<reference evidence="2" key="1">
    <citation type="journal article" date="2013" name="Proc. Natl. Acad. Sci. U.S.A.">
        <title>Improving the coverage of the cyanobacterial phylum using diversity-driven genome sequencing.</title>
        <authorList>
            <person name="Shih P.M."/>
            <person name="Wu D."/>
            <person name="Latifi A."/>
            <person name="Axen S.D."/>
            <person name="Fewer D.P."/>
            <person name="Talla E."/>
            <person name="Calteau A."/>
            <person name="Cai F."/>
            <person name="Tandeau de Marsac N."/>
            <person name="Rippka R."/>
            <person name="Herdman M."/>
            <person name="Sivonen K."/>
            <person name="Coursin T."/>
            <person name="Laurent T."/>
            <person name="Goodwin L."/>
            <person name="Nolan M."/>
            <person name="Davenport K.W."/>
            <person name="Han C.S."/>
            <person name="Rubin E.M."/>
            <person name="Eisen J.A."/>
            <person name="Woyke T."/>
            <person name="Gugger M."/>
            <person name="Kerfeld C.A."/>
        </authorList>
    </citation>
    <scope>NUCLEOTIDE SEQUENCE [LARGE SCALE GENOMIC DNA]</scope>
    <source>
        <strain evidence="2">ATCC 27899 / PCC 7122</strain>
    </source>
</reference>
<organism evidence="1 2">
    <name type="scientific">Anabaena cylindrica (strain ATCC 27899 / PCC 7122)</name>
    <dbReference type="NCBI Taxonomy" id="272123"/>
    <lineage>
        <taxon>Bacteria</taxon>
        <taxon>Bacillati</taxon>
        <taxon>Cyanobacteriota</taxon>
        <taxon>Cyanophyceae</taxon>
        <taxon>Nostocales</taxon>
        <taxon>Nostocaceae</taxon>
        <taxon>Anabaena</taxon>
    </lineage>
</organism>
<dbReference type="OrthoDB" id="558584at2"/>
<dbReference type="PATRIC" id="fig|272123.3.peg.6487"/>
<evidence type="ECO:0000313" key="2">
    <source>
        <dbReference type="Proteomes" id="UP000010474"/>
    </source>
</evidence>
<accession>K9ZSD3</accession>
<keyword evidence="2" id="KW-1185">Reference proteome</keyword>
<dbReference type="Proteomes" id="UP000010474">
    <property type="component" value="Plasmid pANACY.03"/>
</dbReference>
<name>K9ZSD3_ANACC</name>
<protein>
    <submittedName>
        <fullName evidence="1">Uncharacterized protein</fullName>
    </submittedName>
</protein>
<dbReference type="EMBL" id="CP003662">
    <property type="protein sequence ID" value="AFZ61260.1"/>
    <property type="molecule type" value="Genomic_DNA"/>
</dbReference>
<gene>
    <name evidence="1" type="ordered locus">Anacy_5977</name>
</gene>
<dbReference type="KEGG" id="acy:Anacy_5977"/>
<sequence>MRIAGQRQTGGTYYYCQPGWKKYSLPPVDAIAYWDEANRIPLFLLLTSLWRARCLNATIVVATHDDLSQIASLCGLMVKTITLNTLCTDNLLEWAKKLIEAERLSPSIPINLQLTADRAKKIVLMSQNSWRKAANYLHIWAAEIASR</sequence>
<dbReference type="RefSeq" id="WP_015217730.1">
    <property type="nucleotide sequence ID" value="NC_019773.1"/>
</dbReference>
<geneLocation type="plasmid" evidence="1 2">
    <name>pANACY.03</name>
</geneLocation>
<dbReference type="AlphaFoldDB" id="K9ZSD3"/>
<evidence type="ECO:0000313" key="1">
    <source>
        <dbReference type="EMBL" id="AFZ61260.1"/>
    </source>
</evidence>
<dbReference type="HOGENOM" id="CLU_1764165_0_0_3"/>
<proteinExistence type="predicted"/>
<keyword evidence="1" id="KW-0614">Plasmid</keyword>